<reference evidence="1 2" key="1">
    <citation type="submission" date="2016-11" db="EMBL/GenBank/DDBJ databases">
        <authorList>
            <person name="Jaros S."/>
            <person name="Januszkiewicz K."/>
            <person name="Wedrychowicz H."/>
        </authorList>
    </citation>
    <scope>NUCLEOTIDE SEQUENCE [LARGE SCALE GENOMIC DNA]</scope>
</reference>
<proteinExistence type="predicted"/>
<dbReference type="Proteomes" id="UP000249464">
    <property type="component" value="Unassembled WGS sequence"/>
</dbReference>
<evidence type="ECO:0000313" key="1">
    <source>
        <dbReference type="EMBL" id="SGY92174.1"/>
    </source>
</evidence>
<sequence length="69" mass="7615">MPAPQQSYDMLAKVILHGKPRSFLSFLLDRRGATLTSIVGWSSVGRRCWEEEAVQGCLAVALARCNQPP</sequence>
<name>A0A2X0N8J1_9BASI</name>
<protein>
    <submittedName>
        <fullName evidence="1">BQ5605_C038g11720 protein</fullName>
    </submittedName>
</protein>
<gene>
    <name evidence="1" type="primary">BQ5605_C038g11720</name>
    <name evidence="1" type="ORF">BQ5605_C038G11720</name>
</gene>
<dbReference type="AlphaFoldDB" id="A0A2X0N8J1"/>
<evidence type="ECO:0000313" key="2">
    <source>
        <dbReference type="Proteomes" id="UP000249464"/>
    </source>
</evidence>
<accession>A0A2X0N8J1</accession>
<dbReference type="EMBL" id="FQNC01000061">
    <property type="protein sequence ID" value="SGY92174.1"/>
    <property type="molecule type" value="Genomic_DNA"/>
</dbReference>
<keyword evidence="2" id="KW-1185">Reference proteome</keyword>
<organism evidence="1 2">
    <name type="scientific">Microbotryum silenes-dioicae</name>
    <dbReference type="NCBI Taxonomy" id="796604"/>
    <lineage>
        <taxon>Eukaryota</taxon>
        <taxon>Fungi</taxon>
        <taxon>Dikarya</taxon>
        <taxon>Basidiomycota</taxon>
        <taxon>Pucciniomycotina</taxon>
        <taxon>Microbotryomycetes</taxon>
        <taxon>Microbotryales</taxon>
        <taxon>Microbotryaceae</taxon>
        <taxon>Microbotryum</taxon>
    </lineage>
</organism>